<keyword evidence="3" id="KW-1185">Reference proteome</keyword>
<dbReference type="Pfam" id="PF09509">
    <property type="entry name" value="Hypoth_Ymh"/>
    <property type="match status" value="1"/>
</dbReference>
<dbReference type="Proteomes" id="UP000613011">
    <property type="component" value="Unassembled WGS sequence"/>
</dbReference>
<gene>
    <name evidence="2" type="ORF">JI739_17215</name>
</gene>
<dbReference type="RefSeq" id="WP_201685175.1">
    <property type="nucleotide sequence ID" value="NZ_JAEQNA010000007.1"/>
</dbReference>
<evidence type="ECO:0000313" key="3">
    <source>
        <dbReference type="Proteomes" id="UP000613011"/>
    </source>
</evidence>
<organism evidence="2 3">
    <name type="scientific">Ramlibacter aurantiacus</name>
    <dbReference type="NCBI Taxonomy" id="2801330"/>
    <lineage>
        <taxon>Bacteria</taxon>
        <taxon>Pseudomonadati</taxon>
        <taxon>Pseudomonadota</taxon>
        <taxon>Betaproteobacteria</taxon>
        <taxon>Burkholderiales</taxon>
        <taxon>Comamonadaceae</taxon>
        <taxon>Ramlibacter</taxon>
    </lineage>
</organism>
<dbReference type="AlphaFoldDB" id="A0A937D7J8"/>
<sequence length="118" mass="12997">MGLETNGFICLHPEQDNEVFLPTELGRSIQDHSQLQTVISGAQLPEEFLHRDLLLHARPLFLQSRFETAVFEAFKSLEVAISEAVNAPDGLFGAKLAQYAFNPDDGPLTDLGVDKSEA</sequence>
<dbReference type="InterPro" id="IPR012654">
    <property type="entry name" value="CHP02391"/>
</dbReference>
<comment type="caution">
    <text evidence="2">The sequence shown here is derived from an EMBL/GenBank/DDBJ whole genome shotgun (WGS) entry which is preliminary data.</text>
</comment>
<evidence type="ECO:0000259" key="1">
    <source>
        <dbReference type="Pfam" id="PF09509"/>
    </source>
</evidence>
<protein>
    <recommendedName>
        <fullName evidence="1">Conserved hypothetical protein CHP02391 domain-containing protein</fullName>
    </recommendedName>
</protein>
<feature type="domain" description="Conserved hypothetical protein CHP02391" evidence="1">
    <location>
        <begin position="49"/>
        <end position="113"/>
    </location>
</feature>
<evidence type="ECO:0000313" key="2">
    <source>
        <dbReference type="EMBL" id="MBL0422093.1"/>
    </source>
</evidence>
<dbReference type="EMBL" id="JAEQNA010000007">
    <property type="protein sequence ID" value="MBL0422093.1"/>
    <property type="molecule type" value="Genomic_DNA"/>
</dbReference>
<proteinExistence type="predicted"/>
<accession>A0A937D7J8</accession>
<name>A0A937D7J8_9BURK</name>
<reference evidence="2" key="1">
    <citation type="submission" date="2021-01" db="EMBL/GenBank/DDBJ databases">
        <title>Ramlibacter sp. strain AW1 16S ribosomal RNA gene Genome sequencing and assembly.</title>
        <authorList>
            <person name="Kang M."/>
        </authorList>
    </citation>
    <scope>NUCLEOTIDE SEQUENCE</scope>
    <source>
        <strain evidence="2">AW1</strain>
    </source>
</reference>